<comment type="caution">
    <text evidence="1">The sequence shown here is derived from an EMBL/GenBank/DDBJ whole genome shotgun (WGS) entry which is preliminary data.</text>
</comment>
<evidence type="ECO:0000313" key="1">
    <source>
        <dbReference type="EMBL" id="GFS16191.1"/>
    </source>
</evidence>
<reference evidence="1 2" key="1">
    <citation type="journal article" date="2021" name="Elife">
        <title>Chloroplast acquisition without the gene transfer in kleptoplastic sea slugs, Plakobranchus ocellatus.</title>
        <authorList>
            <person name="Maeda T."/>
            <person name="Takahashi S."/>
            <person name="Yoshida T."/>
            <person name="Shimamura S."/>
            <person name="Takaki Y."/>
            <person name="Nagai Y."/>
            <person name="Toyoda A."/>
            <person name="Suzuki Y."/>
            <person name="Arimoto A."/>
            <person name="Ishii H."/>
            <person name="Satoh N."/>
            <person name="Nishiyama T."/>
            <person name="Hasebe M."/>
            <person name="Maruyama T."/>
            <person name="Minagawa J."/>
            <person name="Obokata J."/>
            <person name="Shigenobu S."/>
        </authorList>
    </citation>
    <scope>NUCLEOTIDE SEQUENCE [LARGE SCALE GENOMIC DNA]</scope>
</reference>
<gene>
    <name evidence="1" type="ORF">ElyMa_006789400</name>
</gene>
<accession>A0AAV4J6H7</accession>
<proteinExistence type="predicted"/>
<name>A0AAV4J6H7_9GAST</name>
<dbReference type="AlphaFoldDB" id="A0AAV4J6H7"/>
<organism evidence="1 2">
    <name type="scientific">Elysia marginata</name>
    <dbReference type="NCBI Taxonomy" id="1093978"/>
    <lineage>
        <taxon>Eukaryota</taxon>
        <taxon>Metazoa</taxon>
        <taxon>Spiralia</taxon>
        <taxon>Lophotrochozoa</taxon>
        <taxon>Mollusca</taxon>
        <taxon>Gastropoda</taxon>
        <taxon>Heterobranchia</taxon>
        <taxon>Euthyneura</taxon>
        <taxon>Panpulmonata</taxon>
        <taxon>Sacoglossa</taxon>
        <taxon>Placobranchoidea</taxon>
        <taxon>Plakobranchidae</taxon>
        <taxon>Elysia</taxon>
    </lineage>
</organism>
<dbReference type="EMBL" id="BMAT01013603">
    <property type="protein sequence ID" value="GFS16191.1"/>
    <property type="molecule type" value="Genomic_DNA"/>
</dbReference>
<protein>
    <submittedName>
        <fullName evidence="1">Uncharacterized protein</fullName>
    </submittedName>
</protein>
<keyword evidence="2" id="KW-1185">Reference proteome</keyword>
<sequence length="105" mass="11835">MDELLLMWEKANHFDQGKYPELFQQFYKPAPSSHAFVKSPECQTDMALESCKEICSRNSVVLKRQLSDFLGDGLFANDIPDETKAILDTCPLTNLSGEHLLGDPD</sequence>
<dbReference type="Proteomes" id="UP000762676">
    <property type="component" value="Unassembled WGS sequence"/>
</dbReference>
<evidence type="ECO:0000313" key="2">
    <source>
        <dbReference type="Proteomes" id="UP000762676"/>
    </source>
</evidence>